<dbReference type="Proteomes" id="UP000814033">
    <property type="component" value="Unassembled WGS sequence"/>
</dbReference>
<name>A0ACB8R703_9AGAM</name>
<proteinExistence type="predicted"/>
<reference evidence="1" key="2">
    <citation type="journal article" date="2022" name="New Phytol.">
        <title>Evolutionary transition to the ectomycorrhizal habit in the genomes of a hyperdiverse lineage of mushroom-forming fungi.</title>
        <authorList>
            <person name="Looney B."/>
            <person name="Miyauchi S."/>
            <person name="Morin E."/>
            <person name="Drula E."/>
            <person name="Courty P.E."/>
            <person name="Kohler A."/>
            <person name="Kuo A."/>
            <person name="LaButti K."/>
            <person name="Pangilinan J."/>
            <person name="Lipzen A."/>
            <person name="Riley R."/>
            <person name="Andreopoulos W."/>
            <person name="He G."/>
            <person name="Johnson J."/>
            <person name="Nolan M."/>
            <person name="Tritt A."/>
            <person name="Barry K.W."/>
            <person name="Grigoriev I.V."/>
            <person name="Nagy L.G."/>
            <person name="Hibbett D."/>
            <person name="Henrissat B."/>
            <person name="Matheny P.B."/>
            <person name="Labbe J."/>
            <person name="Martin F.M."/>
        </authorList>
    </citation>
    <scope>NUCLEOTIDE SEQUENCE</scope>
    <source>
        <strain evidence="1">FP105234-sp</strain>
    </source>
</reference>
<keyword evidence="2" id="KW-1185">Reference proteome</keyword>
<dbReference type="EMBL" id="MU276318">
    <property type="protein sequence ID" value="KAI0039338.1"/>
    <property type="molecule type" value="Genomic_DNA"/>
</dbReference>
<reference evidence="1" key="1">
    <citation type="submission" date="2021-02" db="EMBL/GenBank/DDBJ databases">
        <authorList>
            <consortium name="DOE Joint Genome Institute"/>
            <person name="Ahrendt S."/>
            <person name="Looney B.P."/>
            <person name="Miyauchi S."/>
            <person name="Morin E."/>
            <person name="Drula E."/>
            <person name="Courty P.E."/>
            <person name="Chicoki N."/>
            <person name="Fauchery L."/>
            <person name="Kohler A."/>
            <person name="Kuo A."/>
            <person name="Labutti K."/>
            <person name="Pangilinan J."/>
            <person name="Lipzen A."/>
            <person name="Riley R."/>
            <person name="Andreopoulos W."/>
            <person name="He G."/>
            <person name="Johnson J."/>
            <person name="Barry K.W."/>
            <person name="Grigoriev I.V."/>
            <person name="Nagy L."/>
            <person name="Hibbett D."/>
            <person name="Henrissat B."/>
            <person name="Matheny P.B."/>
            <person name="Labbe J."/>
            <person name="Martin F."/>
        </authorList>
    </citation>
    <scope>NUCLEOTIDE SEQUENCE</scope>
    <source>
        <strain evidence="1">FP105234-sp</strain>
    </source>
</reference>
<evidence type="ECO:0000313" key="1">
    <source>
        <dbReference type="EMBL" id="KAI0039338.1"/>
    </source>
</evidence>
<gene>
    <name evidence="1" type="ORF">FA95DRAFT_1504306</name>
</gene>
<evidence type="ECO:0000313" key="2">
    <source>
        <dbReference type="Proteomes" id="UP000814033"/>
    </source>
</evidence>
<protein>
    <submittedName>
        <fullName evidence="1">Uncharacterized protein</fullName>
    </submittedName>
</protein>
<organism evidence="1 2">
    <name type="scientific">Auriscalpium vulgare</name>
    <dbReference type="NCBI Taxonomy" id="40419"/>
    <lineage>
        <taxon>Eukaryota</taxon>
        <taxon>Fungi</taxon>
        <taxon>Dikarya</taxon>
        <taxon>Basidiomycota</taxon>
        <taxon>Agaricomycotina</taxon>
        <taxon>Agaricomycetes</taxon>
        <taxon>Russulales</taxon>
        <taxon>Auriscalpiaceae</taxon>
        <taxon>Auriscalpium</taxon>
    </lineage>
</organism>
<comment type="caution">
    <text evidence="1">The sequence shown here is derived from an EMBL/GenBank/DDBJ whole genome shotgun (WGS) entry which is preliminary data.</text>
</comment>
<sequence length="348" mass="38252">MREPLPLNERPASRPSHLPFEVLWSFADCKYDEDSGITPSNPSRPSMHACIRHADGTKISTDELLALPEPTDKRFHSKGNARTRMHFRNGHLTEYLQELTSLEKLAPVLSLCTGQWKADYLIGQQLIADGKKGKKRNGSVSASSAQPEKRRRGVLKRSGPDESNKASSELSSLPLRSEVTSAPATIDITYIKVTPTVNSLLDIMTTEFPSADAINLLQSMKLDMSFGTGQASADALAFLARIENADPNDPELSEDDTDSCWGHQQFTAGALSLRKVLVSWGSIGSVAMACNLIAAAIKTCRAARHICFVRKQTPTSFLSDAFLQETVELLWALWKEAGAVRVFYIQTC</sequence>
<accession>A0ACB8R703</accession>